<reference evidence="1" key="2">
    <citation type="journal article" date="2015" name="Fish Shellfish Immunol.">
        <title>Early steps in the European eel (Anguilla anguilla)-Vibrio vulnificus interaction in the gills: Role of the RtxA13 toxin.</title>
        <authorList>
            <person name="Callol A."/>
            <person name="Pajuelo D."/>
            <person name="Ebbesson L."/>
            <person name="Teles M."/>
            <person name="MacKenzie S."/>
            <person name="Amaro C."/>
        </authorList>
    </citation>
    <scope>NUCLEOTIDE SEQUENCE</scope>
</reference>
<protein>
    <submittedName>
        <fullName evidence="1">Uncharacterized protein</fullName>
    </submittedName>
</protein>
<dbReference type="EMBL" id="GBXM01066403">
    <property type="protein sequence ID" value="JAH42174.1"/>
    <property type="molecule type" value="Transcribed_RNA"/>
</dbReference>
<accession>A0A0E9SLA8</accession>
<dbReference type="AlphaFoldDB" id="A0A0E9SLA8"/>
<organism evidence="1">
    <name type="scientific">Anguilla anguilla</name>
    <name type="common">European freshwater eel</name>
    <name type="synonym">Muraena anguilla</name>
    <dbReference type="NCBI Taxonomy" id="7936"/>
    <lineage>
        <taxon>Eukaryota</taxon>
        <taxon>Metazoa</taxon>
        <taxon>Chordata</taxon>
        <taxon>Craniata</taxon>
        <taxon>Vertebrata</taxon>
        <taxon>Euteleostomi</taxon>
        <taxon>Actinopterygii</taxon>
        <taxon>Neopterygii</taxon>
        <taxon>Teleostei</taxon>
        <taxon>Anguilliformes</taxon>
        <taxon>Anguillidae</taxon>
        <taxon>Anguilla</taxon>
    </lineage>
</organism>
<evidence type="ECO:0000313" key="1">
    <source>
        <dbReference type="EMBL" id="JAH42174.1"/>
    </source>
</evidence>
<sequence>MCASCKMSCPAVTSGMLVLCDCGVVDRKL</sequence>
<proteinExistence type="predicted"/>
<reference evidence="1" key="1">
    <citation type="submission" date="2014-11" db="EMBL/GenBank/DDBJ databases">
        <authorList>
            <person name="Amaro Gonzalez C."/>
        </authorList>
    </citation>
    <scope>NUCLEOTIDE SEQUENCE</scope>
</reference>
<name>A0A0E9SLA8_ANGAN</name>